<dbReference type="PROSITE" id="PS00444">
    <property type="entry name" value="POLYPRENYL_SYNTHASE_2"/>
    <property type="match status" value="1"/>
</dbReference>
<dbReference type="RefSeq" id="WP_187536170.1">
    <property type="nucleotide sequence ID" value="NZ_JACRTL010000001.1"/>
</dbReference>
<protein>
    <recommendedName>
        <fullName evidence="4">Farnesyl diphosphate synthase</fullName>
        <ecNumber evidence="3">2.5.1.10</ecNumber>
    </recommendedName>
    <alternativeName>
        <fullName evidence="10">(2E,6E)-farnesyl diphosphate synthase</fullName>
    </alternativeName>
    <alternativeName>
        <fullName evidence="9">Geranyltranstransferase</fullName>
    </alternativeName>
</protein>
<dbReference type="PANTHER" id="PTHR43281">
    <property type="entry name" value="FARNESYL DIPHOSPHATE SYNTHASE"/>
    <property type="match status" value="1"/>
</dbReference>
<evidence type="ECO:0000256" key="8">
    <source>
        <dbReference type="ARBA" id="ARBA00023229"/>
    </source>
</evidence>
<reference evidence="13" key="1">
    <citation type="submission" date="2020-08" db="EMBL/GenBank/DDBJ databases">
        <title>Genome public.</title>
        <authorList>
            <person name="Liu C."/>
            <person name="Sun Q."/>
        </authorList>
    </citation>
    <scope>NUCLEOTIDE SEQUENCE</scope>
    <source>
        <strain evidence="13">NSJ-15</strain>
    </source>
</reference>
<evidence type="ECO:0000256" key="7">
    <source>
        <dbReference type="ARBA" id="ARBA00022842"/>
    </source>
</evidence>
<evidence type="ECO:0000256" key="10">
    <source>
        <dbReference type="ARBA" id="ARBA00032873"/>
    </source>
</evidence>
<keyword evidence="6" id="KW-0479">Metal-binding</keyword>
<evidence type="ECO:0000256" key="3">
    <source>
        <dbReference type="ARBA" id="ARBA00012439"/>
    </source>
</evidence>
<evidence type="ECO:0000256" key="2">
    <source>
        <dbReference type="ARBA" id="ARBA00006706"/>
    </source>
</evidence>
<dbReference type="InterPro" id="IPR008949">
    <property type="entry name" value="Isoprenoid_synthase_dom_sf"/>
</dbReference>
<dbReference type="GO" id="GO:0005737">
    <property type="term" value="C:cytoplasm"/>
    <property type="evidence" value="ECO:0007669"/>
    <property type="project" value="UniProtKB-ARBA"/>
</dbReference>
<dbReference type="PROSITE" id="PS00723">
    <property type="entry name" value="POLYPRENYL_SYNTHASE_1"/>
    <property type="match status" value="1"/>
</dbReference>
<dbReference type="AlphaFoldDB" id="A0A8J6TYH1"/>
<name>A0A8J6TYH1_9FIRM</name>
<keyword evidence="14" id="KW-1185">Reference proteome</keyword>
<gene>
    <name evidence="13" type="ORF">H8702_01705</name>
</gene>
<evidence type="ECO:0000313" key="13">
    <source>
        <dbReference type="EMBL" id="MBC8609837.1"/>
    </source>
</evidence>
<evidence type="ECO:0000256" key="11">
    <source>
        <dbReference type="ARBA" id="ARBA00049399"/>
    </source>
</evidence>
<dbReference type="SUPFAM" id="SSF48576">
    <property type="entry name" value="Terpenoid synthases"/>
    <property type="match status" value="1"/>
</dbReference>
<accession>A0A8J6TYH1</accession>
<dbReference type="Pfam" id="PF00348">
    <property type="entry name" value="polyprenyl_synt"/>
    <property type="match status" value="1"/>
</dbReference>
<evidence type="ECO:0000256" key="9">
    <source>
        <dbReference type="ARBA" id="ARBA00032380"/>
    </source>
</evidence>
<dbReference type="CDD" id="cd00685">
    <property type="entry name" value="Trans_IPPS_HT"/>
    <property type="match status" value="1"/>
</dbReference>
<sequence length="295" mass="32297">MKQYEQKMEAYLTLINRALSEALPLADASYDSVIEAMRYSVMNAGKRIRPVLTLEFCRVLGGEVALALPFACGVEMIHCYSLIHDDLPCMDDDDLRRGKPSCHKQFGEATALLAGDALLTKAFEVMSHSELGKKDPAAALQAIRQMAYFAGDAGMVGGQVIDLAIEGKKVSPQLLQQMHRMKTSAIIKAACKMGVICAGGTEEDLLKAEQYGDNLGLAFQIVDDILDLTADESELGKPVNSDLENEKVTFITLFGMEQAEQMAQEYTNNALEVAKSLPDGGFLEELIQVLLVRRK</sequence>
<keyword evidence="8" id="KW-0414">Isoprene biosynthesis</keyword>
<dbReference type="SFLD" id="SFLDG01017">
    <property type="entry name" value="Polyprenyl_Transferase_Like"/>
    <property type="match status" value="1"/>
</dbReference>
<dbReference type="GO" id="GO:0016114">
    <property type="term" value="P:terpenoid biosynthetic process"/>
    <property type="evidence" value="ECO:0007669"/>
    <property type="project" value="UniProtKB-ARBA"/>
</dbReference>
<dbReference type="GO" id="GO:0046872">
    <property type="term" value="F:metal ion binding"/>
    <property type="evidence" value="ECO:0007669"/>
    <property type="project" value="UniProtKB-KW"/>
</dbReference>
<organism evidence="13 14">
    <name type="scientific">Massiliimalia timonensis</name>
    <dbReference type="NCBI Taxonomy" id="1987501"/>
    <lineage>
        <taxon>Bacteria</taxon>
        <taxon>Bacillati</taxon>
        <taxon>Bacillota</taxon>
        <taxon>Clostridia</taxon>
        <taxon>Eubacteriales</taxon>
        <taxon>Oscillospiraceae</taxon>
        <taxon>Massiliimalia</taxon>
    </lineage>
</organism>
<keyword evidence="5 12" id="KW-0808">Transferase</keyword>
<dbReference type="GO" id="GO:0004337">
    <property type="term" value="F:(2E,6E)-farnesyl diphosphate synthase activity"/>
    <property type="evidence" value="ECO:0007669"/>
    <property type="project" value="UniProtKB-EC"/>
</dbReference>
<dbReference type="InterPro" id="IPR033749">
    <property type="entry name" value="Polyprenyl_synt_CS"/>
</dbReference>
<evidence type="ECO:0000256" key="12">
    <source>
        <dbReference type="RuleBase" id="RU004466"/>
    </source>
</evidence>
<dbReference type="PANTHER" id="PTHR43281:SF1">
    <property type="entry name" value="FARNESYL DIPHOSPHATE SYNTHASE"/>
    <property type="match status" value="1"/>
</dbReference>
<keyword evidence="7" id="KW-0460">Magnesium</keyword>
<evidence type="ECO:0000256" key="6">
    <source>
        <dbReference type="ARBA" id="ARBA00022723"/>
    </source>
</evidence>
<dbReference type="EC" id="2.5.1.10" evidence="3"/>
<dbReference type="Proteomes" id="UP000632659">
    <property type="component" value="Unassembled WGS sequence"/>
</dbReference>
<dbReference type="EMBL" id="JACRTL010000001">
    <property type="protein sequence ID" value="MBC8609837.1"/>
    <property type="molecule type" value="Genomic_DNA"/>
</dbReference>
<comment type="catalytic activity">
    <reaction evidence="11">
        <text>isopentenyl diphosphate + (2E)-geranyl diphosphate = (2E,6E)-farnesyl diphosphate + diphosphate</text>
        <dbReference type="Rhea" id="RHEA:19361"/>
        <dbReference type="ChEBI" id="CHEBI:33019"/>
        <dbReference type="ChEBI" id="CHEBI:58057"/>
        <dbReference type="ChEBI" id="CHEBI:128769"/>
        <dbReference type="ChEBI" id="CHEBI:175763"/>
        <dbReference type="EC" id="2.5.1.10"/>
    </reaction>
</comment>
<dbReference type="InterPro" id="IPR000092">
    <property type="entry name" value="Polyprenyl_synt"/>
</dbReference>
<evidence type="ECO:0000256" key="5">
    <source>
        <dbReference type="ARBA" id="ARBA00022679"/>
    </source>
</evidence>
<comment type="similarity">
    <text evidence="2 12">Belongs to the FPP/GGPP synthase family.</text>
</comment>
<proteinExistence type="inferred from homology"/>
<comment type="cofactor">
    <cofactor evidence="1">
        <name>Mg(2+)</name>
        <dbReference type="ChEBI" id="CHEBI:18420"/>
    </cofactor>
</comment>
<dbReference type="Gene3D" id="1.10.600.10">
    <property type="entry name" value="Farnesyl Diphosphate Synthase"/>
    <property type="match status" value="1"/>
</dbReference>
<dbReference type="FunFam" id="1.10.600.10:FF:000001">
    <property type="entry name" value="Geranylgeranyl diphosphate synthase"/>
    <property type="match status" value="1"/>
</dbReference>
<comment type="caution">
    <text evidence="13">The sequence shown here is derived from an EMBL/GenBank/DDBJ whole genome shotgun (WGS) entry which is preliminary data.</text>
</comment>
<evidence type="ECO:0000256" key="4">
    <source>
        <dbReference type="ARBA" id="ARBA00015100"/>
    </source>
</evidence>
<evidence type="ECO:0000313" key="14">
    <source>
        <dbReference type="Proteomes" id="UP000632659"/>
    </source>
</evidence>
<dbReference type="InterPro" id="IPR053378">
    <property type="entry name" value="Prenyl_diphosphate_synthase"/>
</dbReference>
<evidence type="ECO:0000256" key="1">
    <source>
        <dbReference type="ARBA" id="ARBA00001946"/>
    </source>
</evidence>
<dbReference type="NCBIfam" id="NF045485">
    <property type="entry name" value="FPPsyn"/>
    <property type="match status" value="1"/>
</dbReference>
<dbReference type="SFLD" id="SFLDS00005">
    <property type="entry name" value="Isoprenoid_Synthase_Type_I"/>
    <property type="match status" value="1"/>
</dbReference>